<sequence>MVYSTYSGFPNGALHLFVNRISEDAQRLIEHIKTLEKIKNRSLKCCRKSSPLKWDTLTDRRKRIRLCALFKTYRGATKEIGTALTRICLRHKAVEARMKTFTRSVIGNDVFSSFALVFPPTFFNLIYDVEHV</sequence>
<protein>
    <submittedName>
        <fullName evidence="1">Uncharacterized protein</fullName>
    </submittedName>
</protein>
<dbReference type="Proteomes" id="UP001148838">
    <property type="component" value="Unassembled WGS sequence"/>
</dbReference>
<dbReference type="InterPro" id="IPR027267">
    <property type="entry name" value="AH/BAR_dom_sf"/>
</dbReference>
<proteinExistence type="predicted"/>
<gene>
    <name evidence="1" type="ORF">ANN_16080</name>
</gene>
<dbReference type="Gene3D" id="1.20.1270.60">
    <property type="entry name" value="Arfaptin homology (AH) domain/BAR domain"/>
    <property type="match status" value="1"/>
</dbReference>
<evidence type="ECO:0000313" key="2">
    <source>
        <dbReference type="Proteomes" id="UP001148838"/>
    </source>
</evidence>
<dbReference type="EMBL" id="JAJSOF020000027">
    <property type="protein sequence ID" value="KAJ4433768.1"/>
    <property type="molecule type" value="Genomic_DNA"/>
</dbReference>
<reference evidence="1 2" key="1">
    <citation type="journal article" date="2022" name="Allergy">
        <title>Genome assembly and annotation of Periplaneta americana reveal a comprehensive cockroach allergen profile.</title>
        <authorList>
            <person name="Wang L."/>
            <person name="Xiong Q."/>
            <person name="Saelim N."/>
            <person name="Wang L."/>
            <person name="Nong W."/>
            <person name="Wan A.T."/>
            <person name="Shi M."/>
            <person name="Liu X."/>
            <person name="Cao Q."/>
            <person name="Hui J.H.L."/>
            <person name="Sookrung N."/>
            <person name="Leung T.F."/>
            <person name="Tungtrongchitr A."/>
            <person name="Tsui S.K.W."/>
        </authorList>
    </citation>
    <scope>NUCLEOTIDE SEQUENCE [LARGE SCALE GENOMIC DNA]</scope>
    <source>
        <strain evidence="1">PWHHKU_190912</strain>
    </source>
</reference>
<keyword evidence="2" id="KW-1185">Reference proteome</keyword>
<comment type="caution">
    <text evidence="1">The sequence shown here is derived from an EMBL/GenBank/DDBJ whole genome shotgun (WGS) entry which is preliminary data.</text>
</comment>
<organism evidence="1 2">
    <name type="scientific">Periplaneta americana</name>
    <name type="common">American cockroach</name>
    <name type="synonym">Blatta americana</name>
    <dbReference type="NCBI Taxonomy" id="6978"/>
    <lineage>
        <taxon>Eukaryota</taxon>
        <taxon>Metazoa</taxon>
        <taxon>Ecdysozoa</taxon>
        <taxon>Arthropoda</taxon>
        <taxon>Hexapoda</taxon>
        <taxon>Insecta</taxon>
        <taxon>Pterygota</taxon>
        <taxon>Neoptera</taxon>
        <taxon>Polyneoptera</taxon>
        <taxon>Dictyoptera</taxon>
        <taxon>Blattodea</taxon>
        <taxon>Blattoidea</taxon>
        <taxon>Blattidae</taxon>
        <taxon>Blattinae</taxon>
        <taxon>Periplaneta</taxon>
    </lineage>
</organism>
<name>A0ABQ8SHZ3_PERAM</name>
<evidence type="ECO:0000313" key="1">
    <source>
        <dbReference type="EMBL" id="KAJ4433768.1"/>
    </source>
</evidence>
<dbReference type="SUPFAM" id="SSF103657">
    <property type="entry name" value="BAR/IMD domain-like"/>
    <property type="match status" value="1"/>
</dbReference>
<accession>A0ABQ8SHZ3</accession>